<evidence type="ECO:0000313" key="4">
    <source>
        <dbReference type="Proteomes" id="UP000178606"/>
    </source>
</evidence>
<keyword evidence="1" id="KW-0378">Hydrolase</keyword>
<dbReference type="AlphaFoldDB" id="A0A1F6CSS8"/>
<dbReference type="Pfam" id="PF02129">
    <property type="entry name" value="Peptidase_S15"/>
    <property type="match status" value="1"/>
</dbReference>
<dbReference type="SUPFAM" id="SSF53474">
    <property type="entry name" value="alpha/beta-Hydrolases"/>
    <property type="match status" value="1"/>
</dbReference>
<feature type="domain" description="Xaa-Pro dipeptidyl-peptidase C-terminal" evidence="2">
    <location>
        <begin position="297"/>
        <end position="550"/>
    </location>
</feature>
<dbReference type="GO" id="GO:0008239">
    <property type="term" value="F:dipeptidyl-peptidase activity"/>
    <property type="evidence" value="ECO:0007669"/>
    <property type="project" value="InterPro"/>
</dbReference>
<dbReference type="PANTHER" id="PTHR43056">
    <property type="entry name" value="PEPTIDASE S9 PROLYL OLIGOPEPTIDASE"/>
    <property type="match status" value="1"/>
</dbReference>
<dbReference type="Gene3D" id="2.60.120.260">
    <property type="entry name" value="Galactose-binding domain-like"/>
    <property type="match status" value="1"/>
</dbReference>
<proteinExistence type="predicted"/>
<dbReference type="Pfam" id="PF08530">
    <property type="entry name" value="PepX_C"/>
    <property type="match status" value="1"/>
</dbReference>
<dbReference type="InterPro" id="IPR000383">
    <property type="entry name" value="Xaa-Pro-like_dom"/>
</dbReference>
<dbReference type="Proteomes" id="UP000178606">
    <property type="component" value="Unassembled WGS sequence"/>
</dbReference>
<sequence>MNYGVKMRFDVKAPMRDGVNLSADLYLPDAQGPFPTVLIRTPYDNNTAPMIEKGRRLANQGYACVIQDCRGRWDSDGVYYAFQNEGRDGYDTQEWIGQQAWCSGRIGTAGGSYVGTTQWTTAPHRSRFLTCLVPRVTPSDYWESPNYTQGAFQLGVLATWGMRTNGRTAQSIEYYNWAELFRTLPLMALDRAAGRDLAFWKDWVKHPTYDDYWRAISNEDKWGEIAAPALNMGGWFDLYSKATFVNFNGLRLGGRTPEARQSRLICGPWPHSLSASTKTGDVDFGAGSMVDLESLELRWFDYWLKGIDNGITKEPPLRLFIMGTNEWRDEGEWPLARTQWQRWHLHSGGRANSLVGDGTLSPVAPGDEPADTFTYDPNFPVPTLGGNNCCSPHIVAWGPYDQRPVEMRGDVLCYTSAPLQEDLEVTGPVRLVLYAATDAPDTDWTGKLVDVRPDGYAMSLCDGIVRARYREGRTAPRLPEAGRVYEYEIDLWVTGNVFRKGHRIRAEVASSNFPRFDRNPNTGREFGADAEAQVARQAVHHSRAYPSHLVLPVIPK</sequence>
<dbReference type="Gene3D" id="3.40.50.1820">
    <property type="entry name" value="alpha/beta hydrolase"/>
    <property type="match status" value="1"/>
</dbReference>
<reference evidence="3 4" key="1">
    <citation type="journal article" date="2016" name="Nat. Commun.">
        <title>Thousands of microbial genomes shed light on interconnected biogeochemical processes in an aquifer system.</title>
        <authorList>
            <person name="Anantharaman K."/>
            <person name="Brown C.T."/>
            <person name="Hug L.A."/>
            <person name="Sharon I."/>
            <person name="Castelle C.J."/>
            <person name="Probst A.J."/>
            <person name="Thomas B.C."/>
            <person name="Singh A."/>
            <person name="Wilkins M.J."/>
            <person name="Karaoz U."/>
            <person name="Brodie E.L."/>
            <person name="Williams K.H."/>
            <person name="Hubbard S.S."/>
            <person name="Banfield J.F."/>
        </authorList>
    </citation>
    <scope>NUCLEOTIDE SEQUENCE [LARGE SCALE GENOMIC DNA]</scope>
    <source>
        <strain evidence="4">RIFCSPLOWO2_12_FULL_64_10</strain>
    </source>
</reference>
<evidence type="ECO:0000259" key="2">
    <source>
        <dbReference type="SMART" id="SM00939"/>
    </source>
</evidence>
<dbReference type="InterPro" id="IPR008979">
    <property type="entry name" value="Galactose-bd-like_sf"/>
</dbReference>
<dbReference type="EMBL" id="MFKF01000153">
    <property type="protein sequence ID" value="OGG52204.1"/>
    <property type="molecule type" value="Genomic_DNA"/>
</dbReference>
<comment type="caution">
    <text evidence="3">The sequence shown here is derived from an EMBL/GenBank/DDBJ whole genome shotgun (WGS) entry which is preliminary data.</text>
</comment>
<dbReference type="InterPro" id="IPR005674">
    <property type="entry name" value="CocE/Ser_esterase"/>
</dbReference>
<dbReference type="SUPFAM" id="SSF49785">
    <property type="entry name" value="Galactose-binding domain-like"/>
    <property type="match status" value="1"/>
</dbReference>
<dbReference type="InterPro" id="IPR029058">
    <property type="entry name" value="AB_hydrolase_fold"/>
</dbReference>
<evidence type="ECO:0000256" key="1">
    <source>
        <dbReference type="ARBA" id="ARBA00022801"/>
    </source>
</evidence>
<accession>A0A1F6CSS8</accession>
<dbReference type="NCBIfam" id="TIGR00976">
    <property type="entry name" value="CocE_NonD"/>
    <property type="match status" value="1"/>
</dbReference>
<evidence type="ECO:0000313" key="3">
    <source>
        <dbReference type="EMBL" id="OGG52204.1"/>
    </source>
</evidence>
<dbReference type="InterPro" id="IPR050585">
    <property type="entry name" value="Xaa-Pro_dipeptidyl-ppase/CocE"/>
</dbReference>
<dbReference type="SMART" id="SM00939">
    <property type="entry name" value="PepX_C"/>
    <property type="match status" value="1"/>
</dbReference>
<organism evidence="3 4">
    <name type="scientific">Handelsmanbacteria sp. (strain RIFCSPLOWO2_12_FULL_64_10)</name>
    <dbReference type="NCBI Taxonomy" id="1817868"/>
    <lineage>
        <taxon>Bacteria</taxon>
        <taxon>Candidatus Handelsmaniibacteriota</taxon>
    </lineage>
</organism>
<dbReference type="Gene3D" id="1.10.3020.10">
    <property type="entry name" value="alpha-amino acid ester hydrolase ( Helical cap domain)"/>
    <property type="match status" value="1"/>
</dbReference>
<protein>
    <recommendedName>
        <fullName evidence="2">Xaa-Pro dipeptidyl-peptidase C-terminal domain-containing protein</fullName>
    </recommendedName>
</protein>
<name>A0A1F6CSS8_HANXR</name>
<dbReference type="PANTHER" id="PTHR43056:SF10">
    <property type="entry name" value="COCE_NOND FAMILY, PUTATIVE (AFU_ORTHOLOGUE AFUA_7G00600)-RELATED"/>
    <property type="match status" value="1"/>
</dbReference>
<gene>
    <name evidence="3" type="ORF">A3F84_03845</name>
</gene>
<dbReference type="InterPro" id="IPR013736">
    <property type="entry name" value="Xaa-Pro_dipept_C"/>
</dbReference>